<keyword evidence="1" id="KW-0677">Repeat</keyword>
<dbReference type="HOGENOM" id="CLU_1855480_0_0_1"/>
<keyword evidence="3" id="KW-0472">Membrane</keyword>
<dbReference type="Pfam" id="PF24883">
    <property type="entry name" value="NPHP3_N"/>
    <property type="match status" value="1"/>
</dbReference>
<sequence>MLYQTAVPGAAHNAEQRSPPPNCFPGTRIQILEILRNWVNDSTNTAPIYWLYGAAGVGKSAVAQTISEEFVNNRLAASFFFSRADPKRNHLQLFSPPFLFNLRRLTPLDHFSEIPLILLFVTTLILSMPLLSNNSRNS</sequence>
<evidence type="ECO:0000256" key="3">
    <source>
        <dbReference type="SAM" id="Phobius"/>
    </source>
</evidence>
<feature type="transmembrane region" description="Helical" evidence="3">
    <location>
        <begin position="114"/>
        <end position="132"/>
    </location>
</feature>
<protein>
    <recommendedName>
        <fullName evidence="4">Nephrocystin 3-like N-terminal domain-containing protein</fullName>
    </recommendedName>
</protein>
<evidence type="ECO:0000256" key="1">
    <source>
        <dbReference type="ARBA" id="ARBA00022737"/>
    </source>
</evidence>
<dbReference type="OrthoDB" id="2928561at2759"/>
<dbReference type="EMBL" id="KN834885">
    <property type="protein sequence ID" value="KIK50784.1"/>
    <property type="molecule type" value="Genomic_DNA"/>
</dbReference>
<accession>A0A0D0BMR5</accession>
<gene>
    <name evidence="5" type="ORF">GYMLUDRAFT_182276</name>
</gene>
<organism evidence="5 6">
    <name type="scientific">Collybiopsis luxurians FD-317 M1</name>
    <dbReference type="NCBI Taxonomy" id="944289"/>
    <lineage>
        <taxon>Eukaryota</taxon>
        <taxon>Fungi</taxon>
        <taxon>Dikarya</taxon>
        <taxon>Basidiomycota</taxon>
        <taxon>Agaricomycotina</taxon>
        <taxon>Agaricomycetes</taxon>
        <taxon>Agaricomycetidae</taxon>
        <taxon>Agaricales</taxon>
        <taxon>Marasmiineae</taxon>
        <taxon>Omphalotaceae</taxon>
        <taxon>Collybiopsis</taxon>
        <taxon>Collybiopsis luxurians</taxon>
    </lineage>
</organism>
<dbReference type="Gene3D" id="3.40.50.300">
    <property type="entry name" value="P-loop containing nucleotide triphosphate hydrolases"/>
    <property type="match status" value="1"/>
</dbReference>
<proteinExistence type="predicted"/>
<evidence type="ECO:0000256" key="2">
    <source>
        <dbReference type="SAM" id="MobiDB-lite"/>
    </source>
</evidence>
<dbReference type="InterPro" id="IPR027417">
    <property type="entry name" value="P-loop_NTPase"/>
</dbReference>
<feature type="region of interest" description="Disordered" evidence="2">
    <location>
        <begin position="1"/>
        <end position="21"/>
    </location>
</feature>
<evidence type="ECO:0000313" key="5">
    <source>
        <dbReference type="EMBL" id="KIK50784.1"/>
    </source>
</evidence>
<keyword evidence="3" id="KW-1133">Transmembrane helix</keyword>
<evidence type="ECO:0000259" key="4">
    <source>
        <dbReference type="Pfam" id="PF24883"/>
    </source>
</evidence>
<dbReference type="InterPro" id="IPR056884">
    <property type="entry name" value="NPHP3-like_N"/>
</dbReference>
<feature type="domain" description="Nephrocystin 3-like N-terminal" evidence="4">
    <location>
        <begin position="35"/>
        <end position="95"/>
    </location>
</feature>
<name>A0A0D0BMR5_9AGAR</name>
<keyword evidence="3" id="KW-0812">Transmembrane</keyword>
<dbReference type="SUPFAM" id="SSF52540">
    <property type="entry name" value="P-loop containing nucleoside triphosphate hydrolases"/>
    <property type="match status" value="1"/>
</dbReference>
<reference evidence="5 6" key="1">
    <citation type="submission" date="2014-04" db="EMBL/GenBank/DDBJ databases">
        <title>Evolutionary Origins and Diversification of the Mycorrhizal Mutualists.</title>
        <authorList>
            <consortium name="DOE Joint Genome Institute"/>
            <consortium name="Mycorrhizal Genomics Consortium"/>
            <person name="Kohler A."/>
            <person name="Kuo A."/>
            <person name="Nagy L.G."/>
            <person name="Floudas D."/>
            <person name="Copeland A."/>
            <person name="Barry K.W."/>
            <person name="Cichocki N."/>
            <person name="Veneault-Fourrey C."/>
            <person name="LaButti K."/>
            <person name="Lindquist E.A."/>
            <person name="Lipzen A."/>
            <person name="Lundell T."/>
            <person name="Morin E."/>
            <person name="Murat C."/>
            <person name="Riley R."/>
            <person name="Ohm R."/>
            <person name="Sun H."/>
            <person name="Tunlid A."/>
            <person name="Henrissat B."/>
            <person name="Grigoriev I.V."/>
            <person name="Hibbett D.S."/>
            <person name="Martin F."/>
        </authorList>
    </citation>
    <scope>NUCLEOTIDE SEQUENCE [LARGE SCALE GENOMIC DNA]</scope>
    <source>
        <strain evidence="5 6">FD-317 M1</strain>
    </source>
</reference>
<evidence type="ECO:0000313" key="6">
    <source>
        <dbReference type="Proteomes" id="UP000053593"/>
    </source>
</evidence>
<dbReference type="AlphaFoldDB" id="A0A0D0BMR5"/>
<keyword evidence="6" id="KW-1185">Reference proteome</keyword>
<dbReference type="Proteomes" id="UP000053593">
    <property type="component" value="Unassembled WGS sequence"/>
</dbReference>